<dbReference type="PANTHER" id="PTHR43586:SF21">
    <property type="entry name" value="PYRIDOXAL PHOSPHATE (PLP)-DEPENDENT ASPARTATE AMINOTRANSFERASE SUPERFAMILY"/>
    <property type="match status" value="1"/>
</dbReference>
<sequence length="426" mass="47288">MNQHLTPKVEGAAEKFPVETIRAMFPALQQAGDFIFLDNAAGAQIPQSVLDAVTNHLVSHNVQRGGRYGRSIAVDKTVADARESVALLVNAYDPAEICFGMNATSFIRLVSLGVGQMLSERNEIIITDMDHDANIATWLALEPLGATFKWWRMREDGNLHTDDLKPLVSENTRLVACTVTAHSIGSIVDVASVAKIAHAVGAEVFLDCVHYGPHSLIDVQAWDCDYLVCSGYKNFSPHMGFLWGRFETLKRLPTFKEDFIPNEPPHKVEAGTFIYENVAGMDAAVQYLELVGRNLAPANNRSRRENIVSGMAAIRVYELDLARAMLKELKDCGAIIYGVSDEARINERVPTFCFNIPNLSPQMVVEQMSERQIGIRDGHMYAPRLMKRLNLSMDSGAIRASLVHYNTLDEVRRFGEVLREIIAAEG</sequence>
<accession>A0A7C9VDH5</accession>
<keyword evidence="4" id="KW-1185">Reference proteome</keyword>
<protein>
    <submittedName>
        <fullName evidence="3">Cysteine desulfurase-like protein</fullName>
    </submittedName>
</protein>
<dbReference type="NCBIfam" id="TIGR01976">
    <property type="entry name" value="am_tr_V_VC1184"/>
    <property type="match status" value="1"/>
</dbReference>
<dbReference type="EMBL" id="JAAKZG010000018">
    <property type="protein sequence ID" value="NGN44726.1"/>
    <property type="molecule type" value="Genomic_DNA"/>
</dbReference>
<keyword evidence="1" id="KW-0663">Pyridoxal phosphate</keyword>
<dbReference type="InterPro" id="IPR015421">
    <property type="entry name" value="PyrdxlP-dep_Trfase_major"/>
</dbReference>
<dbReference type="Gene3D" id="3.40.640.10">
    <property type="entry name" value="Type I PLP-dependent aspartate aminotransferase-like (Major domain)"/>
    <property type="match status" value="1"/>
</dbReference>
<gene>
    <name evidence="3" type="ORF">G6N74_27085</name>
</gene>
<evidence type="ECO:0000313" key="4">
    <source>
        <dbReference type="Proteomes" id="UP000481252"/>
    </source>
</evidence>
<dbReference type="AlphaFoldDB" id="A0A7C9VDH5"/>
<dbReference type="InterPro" id="IPR000192">
    <property type="entry name" value="Aminotrans_V_dom"/>
</dbReference>
<feature type="domain" description="Aminotransferase class V" evidence="2">
    <location>
        <begin position="35"/>
        <end position="414"/>
    </location>
</feature>
<evidence type="ECO:0000313" key="3">
    <source>
        <dbReference type="EMBL" id="NGN44726.1"/>
    </source>
</evidence>
<dbReference type="InterPro" id="IPR015424">
    <property type="entry name" value="PyrdxlP-dep_Trfase"/>
</dbReference>
<evidence type="ECO:0000259" key="2">
    <source>
        <dbReference type="Pfam" id="PF00266"/>
    </source>
</evidence>
<name>A0A7C9VDH5_9HYPH</name>
<organism evidence="3 4">
    <name type="scientific">Mesorhizobium zhangyense</name>
    <dbReference type="NCBI Taxonomy" id="1776730"/>
    <lineage>
        <taxon>Bacteria</taxon>
        <taxon>Pseudomonadati</taxon>
        <taxon>Pseudomonadota</taxon>
        <taxon>Alphaproteobacteria</taxon>
        <taxon>Hyphomicrobiales</taxon>
        <taxon>Phyllobacteriaceae</taxon>
        <taxon>Mesorhizobium</taxon>
    </lineage>
</organism>
<dbReference type="PANTHER" id="PTHR43586">
    <property type="entry name" value="CYSTEINE DESULFURASE"/>
    <property type="match status" value="1"/>
</dbReference>
<dbReference type="Gene3D" id="3.90.1150.10">
    <property type="entry name" value="Aspartate Aminotransferase, domain 1"/>
    <property type="match status" value="1"/>
</dbReference>
<dbReference type="InterPro" id="IPR015422">
    <property type="entry name" value="PyrdxlP-dep_Trfase_small"/>
</dbReference>
<comment type="caution">
    <text evidence="3">The sequence shown here is derived from an EMBL/GenBank/DDBJ whole genome shotgun (WGS) entry which is preliminary data.</text>
</comment>
<proteinExistence type="predicted"/>
<reference evidence="3 4" key="1">
    <citation type="submission" date="2020-02" db="EMBL/GenBank/DDBJ databases">
        <title>Genome sequence of the type strain CGMCC 1.15528 of Mesorhizobium zhangyense.</title>
        <authorList>
            <person name="Gao J."/>
            <person name="Sun J."/>
        </authorList>
    </citation>
    <scope>NUCLEOTIDE SEQUENCE [LARGE SCALE GENOMIC DNA]</scope>
    <source>
        <strain evidence="3 4">CGMCC 1.15528</strain>
    </source>
</reference>
<evidence type="ECO:0000256" key="1">
    <source>
        <dbReference type="ARBA" id="ARBA00022898"/>
    </source>
</evidence>
<dbReference type="SUPFAM" id="SSF53383">
    <property type="entry name" value="PLP-dependent transferases"/>
    <property type="match status" value="1"/>
</dbReference>
<dbReference type="InterPro" id="IPR011340">
    <property type="entry name" value="Cys_dSase-rel"/>
</dbReference>
<dbReference type="RefSeq" id="WP_165121097.1">
    <property type="nucleotide sequence ID" value="NZ_JAAKZG010000018.1"/>
</dbReference>
<dbReference type="Proteomes" id="UP000481252">
    <property type="component" value="Unassembled WGS sequence"/>
</dbReference>
<dbReference type="Pfam" id="PF00266">
    <property type="entry name" value="Aminotran_5"/>
    <property type="match status" value="1"/>
</dbReference>